<name>A0A507D9X0_9FUNG</name>
<keyword evidence="1" id="KW-0472">Membrane</keyword>
<proteinExistence type="predicted"/>
<comment type="caution">
    <text evidence="2">The sequence shown here is derived from an EMBL/GenBank/DDBJ whole genome shotgun (WGS) entry which is preliminary data.</text>
</comment>
<reference evidence="2 3" key="1">
    <citation type="journal article" date="2019" name="Sci. Rep.">
        <title>Comparative genomics of chytrid fungi reveal insights into the obligate biotrophic and pathogenic lifestyle of Synchytrium endobioticum.</title>
        <authorList>
            <person name="van de Vossenberg B.T.L.H."/>
            <person name="Warris S."/>
            <person name="Nguyen H.D.T."/>
            <person name="van Gent-Pelzer M.P.E."/>
            <person name="Joly D.L."/>
            <person name="van de Geest H.C."/>
            <person name="Bonants P.J.M."/>
            <person name="Smith D.S."/>
            <person name="Levesque C.A."/>
            <person name="van der Lee T.A.J."/>
        </authorList>
    </citation>
    <scope>NUCLEOTIDE SEQUENCE [LARGE SCALE GENOMIC DNA]</scope>
    <source>
        <strain evidence="2 3">MB42</strain>
    </source>
</reference>
<gene>
    <name evidence="2" type="ORF">SeMB42_g03101</name>
</gene>
<keyword evidence="1" id="KW-1133">Transmembrane helix</keyword>
<keyword evidence="3" id="KW-1185">Reference proteome</keyword>
<accession>A0A507D9X0</accession>
<feature type="transmembrane region" description="Helical" evidence="1">
    <location>
        <begin position="117"/>
        <end position="135"/>
    </location>
</feature>
<evidence type="ECO:0000256" key="1">
    <source>
        <dbReference type="SAM" id="Phobius"/>
    </source>
</evidence>
<dbReference type="EMBL" id="QEAN01000105">
    <property type="protein sequence ID" value="TPX48175.1"/>
    <property type="molecule type" value="Genomic_DNA"/>
</dbReference>
<dbReference type="Proteomes" id="UP000317494">
    <property type="component" value="Unassembled WGS sequence"/>
</dbReference>
<sequence length="497" mass="55656">MVLSFLVEFFFDFLLQQRIDIEVVTRMAKLITISLLAYAAAFLFFTPVREARQTDDDIFLPGVACPPLAAISALDPSTRSFGGIFPSAASLVLSFLVEFFFDFLLQQRIDIEVVTRMAKFITISLLAYAAAFLFFTPVREARQRDDDICIHRTIFAVTNPTHGTVPLSCISDRIKIIVSKISNILRTKCIIEEVLELPANLLPERYASLRGFHESVFNKLKFLFESLTEAINNNNNDIVRQVLREAQGLVFTGILWHRKQEGIFKEFIGSRGRWPQKKLKLPLYQWKTFWRYVDEEAYLELLRSLRDSETSGALPAPLSSPHALPVYSGTHHDGPDSEYDATAADTYVSATQGALPDPSSLDSWCGQIRNQNDDGPDFLYAPPHGSAPMLGSTNPGIQLSDGYNDPQYYPYDTELALPAHEQVGPSSSGTLNNPYDYGLDEPNFGYVSSHQAPPSPELTHIYKDPAFIQYEIELGRRAHEQAGPSGGNASILLKFIK</sequence>
<evidence type="ECO:0000313" key="2">
    <source>
        <dbReference type="EMBL" id="TPX48175.1"/>
    </source>
</evidence>
<evidence type="ECO:0000313" key="3">
    <source>
        <dbReference type="Proteomes" id="UP000317494"/>
    </source>
</evidence>
<feature type="transmembrane region" description="Helical" evidence="1">
    <location>
        <begin position="80"/>
        <end position="105"/>
    </location>
</feature>
<feature type="transmembrane region" description="Helical" evidence="1">
    <location>
        <begin position="27"/>
        <end position="46"/>
    </location>
</feature>
<dbReference type="VEuPathDB" id="FungiDB:SeMB42_g03101"/>
<dbReference type="AlphaFoldDB" id="A0A507D9X0"/>
<keyword evidence="1" id="KW-0812">Transmembrane</keyword>
<organism evidence="2 3">
    <name type="scientific">Synchytrium endobioticum</name>
    <dbReference type="NCBI Taxonomy" id="286115"/>
    <lineage>
        <taxon>Eukaryota</taxon>
        <taxon>Fungi</taxon>
        <taxon>Fungi incertae sedis</taxon>
        <taxon>Chytridiomycota</taxon>
        <taxon>Chytridiomycota incertae sedis</taxon>
        <taxon>Chytridiomycetes</taxon>
        <taxon>Synchytriales</taxon>
        <taxon>Synchytriaceae</taxon>
        <taxon>Synchytrium</taxon>
    </lineage>
</organism>
<protein>
    <submittedName>
        <fullName evidence="2">Uncharacterized protein</fullName>
    </submittedName>
</protein>